<dbReference type="PANTHER" id="PTHR43280:SF2">
    <property type="entry name" value="HTH-TYPE TRANSCRIPTIONAL REGULATOR EXSA"/>
    <property type="match status" value="1"/>
</dbReference>
<evidence type="ECO:0000259" key="4">
    <source>
        <dbReference type="PROSITE" id="PS01124"/>
    </source>
</evidence>
<name>A0A927CSD1_9BACL</name>
<dbReference type="AlphaFoldDB" id="A0A927CSD1"/>
<dbReference type="InterPro" id="IPR009057">
    <property type="entry name" value="Homeodomain-like_sf"/>
</dbReference>
<dbReference type="SUPFAM" id="SSF46689">
    <property type="entry name" value="Homeodomain-like"/>
    <property type="match status" value="1"/>
</dbReference>
<dbReference type="GO" id="GO:0043565">
    <property type="term" value="F:sequence-specific DNA binding"/>
    <property type="evidence" value="ECO:0007669"/>
    <property type="project" value="InterPro"/>
</dbReference>
<dbReference type="Pfam" id="PF02311">
    <property type="entry name" value="AraC_binding"/>
    <property type="match status" value="1"/>
</dbReference>
<dbReference type="SUPFAM" id="SSF51215">
    <property type="entry name" value="Regulatory protein AraC"/>
    <property type="match status" value="1"/>
</dbReference>
<dbReference type="PRINTS" id="PR00032">
    <property type="entry name" value="HTHARAC"/>
</dbReference>
<dbReference type="RefSeq" id="WP_190865058.1">
    <property type="nucleotide sequence ID" value="NZ_JACXIY010000029.1"/>
</dbReference>
<dbReference type="PANTHER" id="PTHR43280">
    <property type="entry name" value="ARAC-FAMILY TRANSCRIPTIONAL REGULATOR"/>
    <property type="match status" value="1"/>
</dbReference>
<sequence length="260" mass="29687">MLAILDAHQDNGADWYEEGGGDKPSFHLSLVTYGKCVYWVNDEKVIVEKGDLLIIPGHVPFYGKSIPTVLHTKYVVNFRKAAAEAGLPILRSREPLWQRLGCYEKVLERLRGVMAQWSERPPYYEQMAQALLTEALVFLNQERDRGAISSDKHRRAESMKQYILTHYRGKVTKEELGDVIKTTPNYAATLFKAVTGQTISEYVHNQRMKTAVYMLTESQLTVGEIADYLGYNDVSYFHRIFKRSTGSSPSDYLHERSAIV</sequence>
<dbReference type="PROSITE" id="PS00041">
    <property type="entry name" value="HTH_ARAC_FAMILY_1"/>
    <property type="match status" value="1"/>
</dbReference>
<gene>
    <name evidence="5" type="ORF">IDH41_22395</name>
</gene>
<dbReference type="Gene3D" id="1.10.10.60">
    <property type="entry name" value="Homeodomain-like"/>
    <property type="match status" value="2"/>
</dbReference>
<organism evidence="5 6">
    <name type="scientific">Paenibacillus arenilitoris</name>
    <dbReference type="NCBI Taxonomy" id="2772299"/>
    <lineage>
        <taxon>Bacteria</taxon>
        <taxon>Bacillati</taxon>
        <taxon>Bacillota</taxon>
        <taxon>Bacilli</taxon>
        <taxon>Bacillales</taxon>
        <taxon>Paenibacillaceae</taxon>
        <taxon>Paenibacillus</taxon>
    </lineage>
</organism>
<evidence type="ECO:0000313" key="5">
    <source>
        <dbReference type="EMBL" id="MBD2871341.1"/>
    </source>
</evidence>
<evidence type="ECO:0000256" key="3">
    <source>
        <dbReference type="ARBA" id="ARBA00023163"/>
    </source>
</evidence>
<dbReference type="InterPro" id="IPR003313">
    <property type="entry name" value="AraC-bd"/>
</dbReference>
<dbReference type="EMBL" id="JACXIY010000029">
    <property type="protein sequence ID" value="MBD2871341.1"/>
    <property type="molecule type" value="Genomic_DNA"/>
</dbReference>
<comment type="caution">
    <text evidence="5">The sequence shown here is derived from an EMBL/GenBank/DDBJ whole genome shotgun (WGS) entry which is preliminary data.</text>
</comment>
<keyword evidence="3" id="KW-0804">Transcription</keyword>
<keyword evidence="6" id="KW-1185">Reference proteome</keyword>
<reference evidence="5" key="1">
    <citation type="submission" date="2020-09" db="EMBL/GenBank/DDBJ databases">
        <title>A novel bacterium of genus Paenibacillus, isolated from South China Sea.</title>
        <authorList>
            <person name="Huang H."/>
            <person name="Mo K."/>
            <person name="Hu Y."/>
        </authorList>
    </citation>
    <scope>NUCLEOTIDE SEQUENCE</scope>
    <source>
        <strain evidence="5">IB182493</strain>
    </source>
</reference>
<dbReference type="PROSITE" id="PS01124">
    <property type="entry name" value="HTH_ARAC_FAMILY_2"/>
    <property type="match status" value="1"/>
</dbReference>
<dbReference type="Proteomes" id="UP000632125">
    <property type="component" value="Unassembled WGS sequence"/>
</dbReference>
<keyword evidence="1" id="KW-0805">Transcription regulation</keyword>
<protein>
    <submittedName>
        <fullName evidence="5">Helix-turn-helix transcriptional regulator</fullName>
    </submittedName>
</protein>
<dbReference type="InterPro" id="IPR037923">
    <property type="entry name" value="HTH-like"/>
</dbReference>
<dbReference type="GO" id="GO:0003700">
    <property type="term" value="F:DNA-binding transcription factor activity"/>
    <property type="evidence" value="ECO:0007669"/>
    <property type="project" value="InterPro"/>
</dbReference>
<evidence type="ECO:0000313" key="6">
    <source>
        <dbReference type="Proteomes" id="UP000632125"/>
    </source>
</evidence>
<dbReference type="InterPro" id="IPR018060">
    <property type="entry name" value="HTH_AraC"/>
</dbReference>
<evidence type="ECO:0000256" key="1">
    <source>
        <dbReference type="ARBA" id="ARBA00023015"/>
    </source>
</evidence>
<dbReference type="Pfam" id="PF12833">
    <property type="entry name" value="HTH_18"/>
    <property type="match status" value="1"/>
</dbReference>
<accession>A0A927CSD1</accession>
<dbReference type="InterPro" id="IPR018062">
    <property type="entry name" value="HTH_AraC-typ_CS"/>
</dbReference>
<evidence type="ECO:0000256" key="2">
    <source>
        <dbReference type="ARBA" id="ARBA00023125"/>
    </source>
</evidence>
<dbReference type="InterPro" id="IPR020449">
    <property type="entry name" value="Tscrpt_reg_AraC-type_HTH"/>
</dbReference>
<proteinExistence type="predicted"/>
<keyword evidence="2" id="KW-0238">DNA-binding</keyword>
<dbReference type="SMART" id="SM00342">
    <property type="entry name" value="HTH_ARAC"/>
    <property type="match status" value="1"/>
</dbReference>
<feature type="domain" description="HTH araC/xylS-type" evidence="4">
    <location>
        <begin position="157"/>
        <end position="255"/>
    </location>
</feature>